<reference evidence="1" key="1">
    <citation type="submission" date="2018-02" db="EMBL/GenBank/DDBJ databases">
        <title>Rhizophora mucronata_Transcriptome.</title>
        <authorList>
            <person name="Meera S.P."/>
            <person name="Sreeshan A."/>
            <person name="Augustine A."/>
        </authorList>
    </citation>
    <scope>NUCLEOTIDE SEQUENCE</scope>
    <source>
        <tissue evidence="1">Leaf</tissue>
    </source>
</reference>
<sequence length="53" mass="6173">MRKRRTNDTDNMEEVEGVFATNHLWLCIAPSRSPLPYNFPITRQRIVSTANPQ</sequence>
<evidence type="ECO:0000313" key="1">
    <source>
        <dbReference type="EMBL" id="MBX62173.1"/>
    </source>
</evidence>
<proteinExistence type="predicted"/>
<dbReference type="EMBL" id="GGEC01081689">
    <property type="protein sequence ID" value="MBX62173.1"/>
    <property type="molecule type" value="Transcribed_RNA"/>
</dbReference>
<dbReference type="AlphaFoldDB" id="A0A2P2Q5C7"/>
<accession>A0A2P2Q5C7</accession>
<organism evidence="1">
    <name type="scientific">Rhizophora mucronata</name>
    <name type="common">Asiatic mangrove</name>
    <dbReference type="NCBI Taxonomy" id="61149"/>
    <lineage>
        <taxon>Eukaryota</taxon>
        <taxon>Viridiplantae</taxon>
        <taxon>Streptophyta</taxon>
        <taxon>Embryophyta</taxon>
        <taxon>Tracheophyta</taxon>
        <taxon>Spermatophyta</taxon>
        <taxon>Magnoliopsida</taxon>
        <taxon>eudicotyledons</taxon>
        <taxon>Gunneridae</taxon>
        <taxon>Pentapetalae</taxon>
        <taxon>rosids</taxon>
        <taxon>fabids</taxon>
        <taxon>Malpighiales</taxon>
        <taxon>Rhizophoraceae</taxon>
        <taxon>Rhizophora</taxon>
    </lineage>
</organism>
<protein>
    <submittedName>
        <fullName evidence="1">Uncharacterized protein</fullName>
    </submittedName>
</protein>
<name>A0A2P2Q5C7_RHIMU</name>